<evidence type="ECO:0000313" key="2">
    <source>
        <dbReference type="Proteomes" id="UP000374630"/>
    </source>
</evidence>
<keyword evidence="2" id="KW-1185">Reference proteome</keyword>
<evidence type="ECO:0008006" key="3">
    <source>
        <dbReference type="Google" id="ProtNLM"/>
    </source>
</evidence>
<name>A0ABQ6SP45_9BIFI</name>
<sequence length="92" mass="10728">MTDKRNGGGVLLSSELRERLAALPAVRGVTEKRIEYSPEFRDEVVRRYKEGDSPVRIFRDHGLEPREIGYKRVERCVARWCRPQRDDRAEAA</sequence>
<dbReference type="RefSeq" id="WP_150395005.1">
    <property type="nucleotide sequence ID" value="NZ_RZNZ01000025.1"/>
</dbReference>
<proteinExistence type="predicted"/>
<gene>
    <name evidence="1" type="ORF">EMO90_11840</name>
</gene>
<organism evidence="1 2">
    <name type="scientific">Bifidobacterium vespertilionis</name>
    <dbReference type="NCBI Taxonomy" id="2562524"/>
    <lineage>
        <taxon>Bacteria</taxon>
        <taxon>Bacillati</taxon>
        <taxon>Actinomycetota</taxon>
        <taxon>Actinomycetes</taxon>
        <taxon>Bifidobacteriales</taxon>
        <taxon>Bifidobacteriaceae</taxon>
        <taxon>Bifidobacterium</taxon>
    </lineage>
</organism>
<dbReference type="EMBL" id="RZNZ01000025">
    <property type="protein sequence ID" value="KAA8815726.1"/>
    <property type="molecule type" value="Genomic_DNA"/>
</dbReference>
<evidence type="ECO:0000313" key="1">
    <source>
        <dbReference type="EMBL" id="KAA8815726.1"/>
    </source>
</evidence>
<accession>A0ABQ6SP45</accession>
<comment type="caution">
    <text evidence="1">The sequence shown here is derived from an EMBL/GenBank/DDBJ whole genome shotgun (WGS) entry which is preliminary data.</text>
</comment>
<reference evidence="1 2" key="1">
    <citation type="journal article" date="2019" name="Syst. Appl. Microbiol.">
        <title>Characterization of Bifidobacterium species in feaces of the Egyptian fruit bat: Description of B. vespertilionis sp. nov. and B. rousetti sp. nov.</title>
        <authorList>
            <person name="Modesto M."/>
            <person name="Satti M."/>
            <person name="Watanabe K."/>
            <person name="Puglisi E."/>
            <person name="Morelli L."/>
            <person name="Huang C.-H."/>
            <person name="Liou J.-S."/>
            <person name="Miyashita M."/>
            <person name="Tamura T."/>
            <person name="Saito S."/>
            <person name="Mori K."/>
            <person name="Huang L."/>
            <person name="Sciavilla P."/>
            <person name="Sandri C."/>
            <person name="Spiezio C."/>
            <person name="Vitali F."/>
            <person name="Cavalieri D."/>
            <person name="Perpetuini G."/>
            <person name="Tofalo R."/>
            <person name="Bonetti A."/>
            <person name="Arita M."/>
            <person name="Mattarelli P."/>
        </authorList>
    </citation>
    <scope>NUCLEOTIDE SEQUENCE [LARGE SCALE GENOMIC DNA]</scope>
    <source>
        <strain evidence="1 2">RST16</strain>
    </source>
</reference>
<protein>
    <recommendedName>
        <fullName evidence="3">Transposase</fullName>
    </recommendedName>
</protein>
<dbReference type="Proteomes" id="UP000374630">
    <property type="component" value="Unassembled WGS sequence"/>
</dbReference>